<dbReference type="EMBL" id="CM023474">
    <property type="protein sequence ID" value="KAH7949519.1"/>
    <property type="molecule type" value="Genomic_DNA"/>
</dbReference>
<evidence type="ECO:0000313" key="1">
    <source>
        <dbReference type="EMBL" id="KAH7949519.1"/>
    </source>
</evidence>
<organism evidence="1 2">
    <name type="scientific">Dermacentor silvarum</name>
    <name type="common">Tick</name>
    <dbReference type="NCBI Taxonomy" id="543639"/>
    <lineage>
        <taxon>Eukaryota</taxon>
        <taxon>Metazoa</taxon>
        <taxon>Ecdysozoa</taxon>
        <taxon>Arthropoda</taxon>
        <taxon>Chelicerata</taxon>
        <taxon>Arachnida</taxon>
        <taxon>Acari</taxon>
        <taxon>Parasitiformes</taxon>
        <taxon>Ixodida</taxon>
        <taxon>Ixodoidea</taxon>
        <taxon>Ixodidae</taxon>
        <taxon>Rhipicephalinae</taxon>
        <taxon>Dermacentor</taxon>
    </lineage>
</organism>
<sequence length="173" mass="18538">MSAGGRRQAGQTAGTLHSERSSKFEGRHAATKDLAGTRDKAAIVGDFNAPHTLSGYAKTSPNMFLLERTATALGLRAINQIGKPTRTGNSISRDTVPDHDVTIWTVGGTVGEQEALQEAVDVIARYAETCRLQRAAEMLELLIIEKHSREGTAPAPAIHLRIGPRKITQTGAE</sequence>
<comment type="caution">
    <text evidence="1">The sequence shown here is derived from an EMBL/GenBank/DDBJ whole genome shotgun (WGS) entry which is preliminary data.</text>
</comment>
<protein>
    <submittedName>
        <fullName evidence="1">Uncharacterized protein</fullName>
    </submittedName>
</protein>
<evidence type="ECO:0000313" key="2">
    <source>
        <dbReference type="Proteomes" id="UP000821865"/>
    </source>
</evidence>
<accession>A0ACB8CQZ1</accession>
<dbReference type="Proteomes" id="UP000821865">
    <property type="component" value="Chromosome 5"/>
</dbReference>
<keyword evidence="2" id="KW-1185">Reference proteome</keyword>
<name>A0ACB8CQZ1_DERSI</name>
<proteinExistence type="predicted"/>
<gene>
    <name evidence="1" type="ORF">HPB49_011810</name>
</gene>
<reference evidence="1" key="1">
    <citation type="submission" date="2020-05" db="EMBL/GenBank/DDBJ databases">
        <title>Large-scale comparative analyses of tick genomes elucidate their genetic diversity and vector capacities.</title>
        <authorList>
            <person name="Jia N."/>
            <person name="Wang J."/>
            <person name="Shi W."/>
            <person name="Du L."/>
            <person name="Sun Y."/>
            <person name="Zhan W."/>
            <person name="Jiang J."/>
            <person name="Wang Q."/>
            <person name="Zhang B."/>
            <person name="Ji P."/>
            <person name="Sakyi L.B."/>
            <person name="Cui X."/>
            <person name="Yuan T."/>
            <person name="Jiang B."/>
            <person name="Yang W."/>
            <person name="Lam T.T.-Y."/>
            <person name="Chang Q."/>
            <person name="Ding S."/>
            <person name="Wang X."/>
            <person name="Zhu J."/>
            <person name="Ruan X."/>
            <person name="Zhao L."/>
            <person name="Wei J."/>
            <person name="Que T."/>
            <person name="Du C."/>
            <person name="Cheng J."/>
            <person name="Dai P."/>
            <person name="Han X."/>
            <person name="Huang E."/>
            <person name="Gao Y."/>
            <person name="Liu J."/>
            <person name="Shao H."/>
            <person name="Ye R."/>
            <person name="Li L."/>
            <person name="Wei W."/>
            <person name="Wang X."/>
            <person name="Wang C."/>
            <person name="Yang T."/>
            <person name="Huo Q."/>
            <person name="Li W."/>
            <person name="Guo W."/>
            <person name="Chen H."/>
            <person name="Zhou L."/>
            <person name="Ni X."/>
            <person name="Tian J."/>
            <person name="Zhou Y."/>
            <person name="Sheng Y."/>
            <person name="Liu T."/>
            <person name="Pan Y."/>
            <person name="Xia L."/>
            <person name="Li J."/>
            <person name="Zhao F."/>
            <person name="Cao W."/>
        </authorList>
    </citation>
    <scope>NUCLEOTIDE SEQUENCE</scope>
    <source>
        <strain evidence="1">Dsil-2018</strain>
    </source>
</reference>